<dbReference type="SUPFAM" id="SSF53383">
    <property type="entry name" value="PLP-dependent transferases"/>
    <property type="match status" value="1"/>
</dbReference>
<dbReference type="OrthoDB" id="9771070at2"/>
<dbReference type="CDD" id="cd00616">
    <property type="entry name" value="AHBA_syn"/>
    <property type="match status" value="1"/>
</dbReference>
<dbReference type="Proteomes" id="UP000321899">
    <property type="component" value="Unassembled WGS sequence"/>
</dbReference>
<name>A0A5Q4VH89_9BACT</name>
<gene>
    <name evidence="3" type="ORF">FIM25_01765</name>
</gene>
<comment type="caution">
    <text evidence="3">The sequence shown here is derived from an EMBL/GenBank/DDBJ whole genome shotgun (WGS) entry which is preliminary data.</text>
</comment>
<evidence type="ECO:0000256" key="2">
    <source>
        <dbReference type="RuleBase" id="RU004508"/>
    </source>
</evidence>
<dbReference type="InterPro" id="IPR000653">
    <property type="entry name" value="DegT/StrS_aminotransferase"/>
</dbReference>
<keyword evidence="3" id="KW-0808">Transferase</keyword>
<dbReference type="PANTHER" id="PTHR30244:SF34">
    <property type="entry name" value="DTDP-4-AMINO-4,6-DIDEOXYGALACTOSE TRANSAMINASE"/>
    <property type="match status" value="1"/>
</dbReference>
<dbReference type="InterPro" id="IPR015422">
    <property type="entry name" value="PyrdxlP-dep_Trfase_small"/>
</dbReference>
<organism evidence="3 4">
    <name type="scientific">Desulfobotulus mexicanus</name>
    <dbReference type="NCBI Taxonomy" id="2586642"/>
    <lineage>
        <taxon>Bacteria</taxon>
        <taxon>Pseudomonadati</taxon>
        <taxon>Thermodesulfobacteriota</taxon>
        <taxon>Desulfobacteria</taxon>
        <taxon>Desulfobacterales</taxon>
        <taxon>Desulfobacteraceae</taxon>
        <taxon>Desulfobotulus</taxon>
    </lineage>
</organism>
<dbReference type="GO" id="GO:0030170">
    <property type="term" value="F:pyridoxal phosphate binding"/>
    <property type="evidence" value="ECO:0007669"/>
    <property type="project" value="TreeGrafter"/>
</dbReference>
<protein>
    <submittedName>
        <fullName evidence="3">DegT/DnrJ/EryC1/StrS family aminotransferase</fullName>
    </submittedName>
</protein>
<comment type="similarity">
    <text evidence="1 2">Belongs to the DegT/DnrJ/EryC1 family.</text>
</comment>
<proteinExistence type="inferred from homology"/>
<evidence type="ECO:0000313" key="4">
    <source>
        <dbReference type="Proteomes" id="UP000321899"/>
    </source>
</evidence>
<sequence>MTLAIHGGNPVRTRPFPRHRTIGSEEKEAVCRVLDSGVLSKYLGCWHEDFMGGHEVRALEEEWAAYFGARHAIAVNSCTSGLFCAVGAIGTEPGDEIIVPPYTMSATAVAPLIYNAVPVFADIEADCFCLDPKEVEKKITKRTRAIMVVDLFGQPSDAEGIHALARKNGLHVIEDTAQAPGALYQGKPAGTLGHIGVFSLNYHKHIHCGEGGVVVTDDDTLAERIRLIRNHGESVVEGMGTANLVNMVGFNFRMTEMEAAVARCQLHKLEGLLEKRLENCRYMTEGLSQIPAITAPVIRENCRHAFYVHACKFDETLAGVSRNTFMDAVKAELPCTEGRESEGVKIGCGYVKPLYLLPLFQQKIAHGSGHFPFTSPWNPSVPDYGKGSCPVCEDLHEKTLFTHELMLPSMEKADMDDVLRAFTKVWEARDQLKGNIK</sequence>
<evidence type="ECO:0000256" key="1">
    <source>
        <dbReference type="ARBA" id="ARBA00037999"/>
    </source>
</evidence>
<accession>A0A5Q4VH89</accession>
<dbReference type="InterPro" id="IPR015424">
    <property type="entry name" value="PyrdxlP-dep_Trfase"/>
</dbReference>
<dbReference type="GO" id="GO:0000271">
    <property type="term" value="P:polysaccharide biosynthetic process"/>
    <property type="evidence" value="ECO:0007669"/>
    <property type="project" value="TreeGrafter"/>
</dbReference>
<reference evidence="3 4" key="1">
    <citation type="submission" date="2019-06" db="EMBL/GenBank/DDBJ databases">
        <title>Desulfobotulus mexicanus sp. nov., a novel sulfate-reducing bacterium isolated from the sediment of an alkaline crater lake in Mexico.</title>
        <authorList>
            <person name="Hirschler-Rea A."/>
        </authorList>
    </citation>
    <scope>NUCLEOTIDE SEQUENCE [LARGE SCALE GENOMIC DNA]</scope>
    <source>
        <strain evidence="3 4">PAR22N</strain>
    </source>
</reference>
<dbReference type="RefSeq" id="WP_139445568.1">
    <property type="nucleotide sequence ID" value="NZ_VDMB01000001.1"/>
</dbReference>
<keyword evidence="4" id="KW-1185">Reference proteome</keyword>
<dbReference type="PANTHER" id="PTHR30244">
    <property type="entry name" value="TRANSAMINASE"/>
    <property type="match status" value="1"/>
</dbReference>
<evidence type="ECO:0000313" key="3">
    <source>
        <dbReference type="EMBL" id="TYT76303.1"/>
    </source>
</evidence>
<dbReference type="GO" id="GO:0008483">
    <property type="term" value="F:transaminase activity"/>
    <property type="evidence" value="ECO:0007669"/>
    <property type="project" value="UniProtKB-KW"/>
</dbReference>
<dbReference type="InterPro" id="IPR015421">
    <property type="entry name" value="PyrdxlP-dep_Trfase_major"/>
</dbReference>
<keyword evidence="3" id="KW-0032">Aminotransferase</keyword>
<dbReference type="EMBL" id="VDMB01000001">
    <property type="protein sequence ID" value="TYT76303.1"/>
    <property type="molecule type" value="Genomic_DNA"/>
</dbReference>
<dbReference type="Gene3D" id="3.90.1150.10">
    <property type="entry name" value="Aspartate Aminotransferase, domain 1"/>
    <property type="match status" value="1"/>
</dbReference>
<dbReference type="Gene3D" id="3.40.640.10">
    <property type="entry name" value="Type I PLP-dependent aspartate aminotransferase-like (Major domain)"/>
    <property type="match status" value="1"/>
</dbReference>
<dbReference type="Pfam" id="PF01041">
    <property type="entry name" value="DegT_DnrJ_EryC1"/>
    <property type="match status" value="1"/>
</dbReference>
<dbReference type="AlphaFoldDB" id="A0A5Q4VH89"/>
<keyword evidence="2" id="KW-0663">Pyridoxal phosphate</keyword>